<evidence type="ECO:0000313" key="2">
    <source>
        <dbReference type="Proteomes" id="UP000695007"/>
    </source>
</evidence>
<keyword evidence="1" id="KW-0732">Signal</keyword>
<name>A0AAJ6VLY2_9HYME</name>
<dbReference type="KEGG" id="csol:105359802"/>
<organism evidence="2 3">
    <name type="scientific">Ceratosolen solmsi marchali</name>
    <dbReference type="NCBI Taxonomy" id="326594"/>
    <lineage>
        <taxon>Eukaryota</taxon>
        <taxon>Metazoa</taxon>
        <taxon>Ecdysozoa</taxon>
        <taxon>Arthropoda</taxon>
        <taxon>Hexapoda</taxon>
        <taxon>Insecta</taxon>
        <taxon>Pterygota</taxon>
        <taxon>Neoptera</taxon>
        <taxon>Endopterygota</taxon>
        <taxon>Hymenoptera</taxon>
        <taxon>Apocrita</taxon>
        <taxon>Proctotrupomorpha</taxon>
        <taxon>Chalcidoidea</taxon>
        <taxon>Agaonidae</taxon>
        <taxon>Agaoninae</taxon>
        <taxon>Ceratosolen</taxon>
    </lineage>
</organism>
<keyword evidence="3" id="KW-0649">Protein kinase inhibitor</keyword>
<evidence type="ECO:0000256" key="1">
    <source>
        <dbReference type="SAM" id="SignalP"/>
    </source>
</evidence>
<keyword evidence="2" id="KW-1185">Reference proteome</keyword>
<dbReference type="AlphaFoldDB" id="A0AAJ6VLY2"/>
<dbReference type="GO" id="GO:0004860">
    <property type="term" value="F:protein kinase inhibitor activity"/>
    <property type="evidence" value="ECO:0007669"/>
    <property type="project" value="UniProtKB-KW"/>
</dbReference>
<dbReference type="GeneID" id="105359802"/>
<evidence type="ECO:0000313" key="3">
    <source>
        <dbReference type="RefSeq" id="XP_011494798.1"/>
    </source>
</evidence>
<reference evidence="3" key="1">
    <citation type="submission" date="2025-08" db="UniProtKB">
        <authorList>
            <consortium name="RefSeq"/>
        </authorList>
    </citation>
    <scope>IDENTIFICATION</scope>
</reference>
<dbReference type="PANTHER" id="PTHR47771">
    <property type="entry name" value="LD27203P-RELATED"/>
    <property type="match status" value="1"/>
</dbReference>
<gene>
    <name evidence="3" type="primary">LOC105359802</name>
</gene>
<feature type="chain" id="PRO_5042568901" evidence="1">
    <location>
        <begin position="18"/>
        <end position="196"/>
    </location>
</feature>
<dbReference type="Proteomes" id="UP000695007">
    <property type="component" value="Unplaced"/>
</dbReference>
<proteinExistence type="predicted"/>
<sequence length="196" mass="21346">MQPQIFILLAMVAVALAASESRLYAAENTKDIPLTNKKIDDTKKNKRGLFDLGYGYASPYAYSAYSAPSLYTAGVHTNTVITKEVPYPVPHPVAVPVEKHVPYPVIQKVAVPVDRPVAVPVPKPYAVEVAKPVPVPVDRPVPYPVHVPLVKHVGTPYAVEVPQPYSVPIVKQVAGLPYSQPLVLDKYPGLATYTSW</sequence>
<accession>A0AAJ6VLY2</accession>
<protein>
    <submittedName>
        <fullName evidence="3">Cyclin-dependent kinase inhibitor 1C-like</fullName>
    </submittedName>
</protein>
<dbReference type="RefSeq" id="XP_011494798.1">
    <property type="nucleotide sequence ID" value="XM_011496496.1"/>
</dbReference>
<feature type="signal peptide" evidence="1">
    <location>
        <begin position="1"/>
        <end position="17"/>
    </location>
</feature>
<dbReference type="PANTHER" id="PTHR47771:SF3">
    <property type="entry name" value="LD27203P"/>
    <property type="match status" value="1"/>
</dbReference>